<evidence type="ECO:0000313" key="1">
    <source>
        <dbReference type="EMBL" id="CAG8666503.1"/>
    </source>
</evidence>
<evidence type="ECO:0000313" key="2">
    <source>
        <dbReference type="Proteomes" id="UP000789920"/>
    </source>
</evidence>
<organism evidence="1 2">
    <name type="scientific">Racocetra persica</name>
    <dbReference type="NCBI Taxonomy" id="160502"/>
    <lineage>
        <taxon>Eukaryota</taxon>
        <taxon>Fungi</taxon>
        <taxon>Fungi incertae sedis</taxon>
        <taxon>Mucoromycota</taxon>
        <taxon>Glomeromycotina</taxon>
        <taxon>Glomeromycetes</taxon>
        <taxon>Diversisporales</taxon>
        <taxon>Gigasporaceae</taxon>
        <taxon>Racocetra</taxon>
    </lineage>
</organism>
<comment type="caution">
    <text evidence="1">The sequence shown here is derived from an EMBL/GenBank/DDBJ whole genome shotgun (WGS) entry which is preliminary data.</text>
</comment>
<feature type="non-terminal residue" evidence="1">
    <location>
        <position position="1"/>
    </location>
</feature>
<gene>
    <name evidence="1" type="ORF">RPERSI_LOCUS8494</name>
</gene>
<accession>A0ACA9NNK5</accession>
<dbReference type="Proteomes" id="UP000789920">
    <property type="component" value="Unassembled WGS sequence"/>
</dbReference>
<name>A0ACA9NNK5_9GLOM</name>
<protein>
    <submittedName>
        <fullName evidence="1">31698_t:CDS:1</fullName>
    </submittedName>
</protein>
<proteinExistence type="predicted"/>
<sequence length="127" mass="14449">PDLSITSSSDSSPSPNNFEFSIQSDQQVNDDIINNLLFIDENQSPIYDNQYGLEIFDSSNVYVNEISEINSHNLYEIFDVQNNCILDNLVNSNDRLSFLPNLLNTTINQDNLNDALIAYEMGFNYPI</sequence>
<keyword evidence="2" id="KW-1185">Reference proteome</keyword>
<reference evidence="1" key="1">
    <citation type="submission" date="2021-06" db="EMBL/GenBank/DDBJ databases">
        <authorList>
            <person name="Kallberg Y."/>
            <person name="Tangrot J."/>
            <person name="Rosling A."/>
        </authorList>
    </citation>
    <scope>NUCLEOTIDE SEQUENCE</scope>
    <source>
        <strain evidence="1">MA461A</strain>
    </source>
</reference>
<dbReference type="EMBL" id="CAJVQC010015380">
    <property type="protein sequence ID" value="CAG8666503.1"/>
    <property type="molecule type" value="Genomic_DNA"/>
</dbReference>